<accession>A0A0G0Q6T8</accession>
<evidence type="ECO:0000259" key="3">
    <source>
        <dbReference type="Pfam" id="PF19295"/>
    </source>
</evidence>
<comment type="caution">
    <text evidence="4">The sequence shown here is derived from an EMBL/GenBank/DDBJ whole genome shotgun (WGS) entry which is preliminary data.</text>
</comment>
<organism evidence="4 5">
    <name type="scientific">candidate division WS6 bacterium GW2011_GWF2_39_15</name>
    <dbReference type="NCBI Taxonomy" id="1619100"/>
    <lineage>
        <taxon>Bacteria</taxon>
        <taxon>Candidatus Dojkabacteria</taxon>
    </lineage>
</organism>
<evidence type="ECO:0000259" key="2">
    <source>
        <dbReference type="Pfam" id="PF01458"/>
    </source>
</evidence>
<evidence type="ECO:0000256" key="1">
    <source>
        <dbReference type="ARBA" id="ARBA00043967"/>
    </source>
</evidence>
<dbReference type="SUPFAM" id="SSF101960">
    <property type="entry name" value="Stabilizer of iron transporter SufD"/>
    <property type="match status" value="1"/>
</dbReference>
<gene>
    <name evidence="4" type="ORF">UT34_C0001G0150</name>
</gene>
<reference evidence="4 5" key="1">
    <citation type="journal article" date="2015" name="Nature">
        <title>rRNA introns, odd ribosomes, and small enigmatic genomes across a large radiation of phyla.</title>
        <authorList>
            <person name="Brown C.T."/>
            <person name="Hug L.A."/>
            <person name="Thomas B.C."/>
            <person name="Sharon I."/>
            <person name="Castelle C.J."/>
            <person name="Singh A."/>
            <person name="Wilkins M.J."/>
            <person name="Williams K.H."/>
            <person name="Banfield J.F."/>
        </authorList>
    </citation>
    <scope>NUCLEOTIDE SEQUENCE [LARGE SCALE GENOMIC DNA]</scope>
</reference>
<dbReference type="InterPro" id="IPR037284">
    <property type="entry name" value="SUF_FeS_clus_asmbl_SufBD_sf"/>
</dbReference>
<dbReference type="STRING" id="1619100.UT34_C0001G0150"/>
<sequence length="444" mass="50401">MYKYPLSEQTIHEISEIKEEPLWVLNKRLEAYKIFLQKPLPTWGVDLSTLDFTQIQYFTPTQSTKHKWSDVPEGIIKDFERIGVPGRERKYLAGVSTQYDSGVIYHRLKDRFSKYGIIFESIENGLKMYPELFKKYFGTLITSEDNKFAALNTAFWSGGSFVYIPKGINLEIPIETYFRINAKALGQFERTLIIADKGSFVHYIEGCTAPQYLESSLHSAVVEIFAMKGATVKYTTLQNWSKNVYNLVTKRALTEENAHVEWVDCNIGSRYTMKYPSVVLKGDNSSGKLISLALASENQNIDSGGKMIHIGRGTKSTIISKTICQKGGTSTYRGLSKITPNAFNSRAYIDCESLLLDSDSLSQSLPTDEVKNNSSILEHEAFVSSISKSQLYYLMSKGYTSEQARDLIVQGFASSVLDLLPWEYSVELERILFHFSKEEENEKN</sequence>
<dbReference type="InterPro" id="IPR000825">
    <property type="entry name" value="SUF_FeS_clus_asmbl_SufBD_core"/>
</dbReference>
<dbReference type="Pfam" id="PF01458">
    <property type="entry name" value="SUFBD_core"/>
    <property type="match status" value="1"/>
</dbReference>
<protein>
    <submittedName>
        <fullName evidence="4">FeS assembly protein SufB</fullName>
    </submittedName>
</protein>
<dbReference type="PATRIC" id="fig|1619100.3.peg.151"/>
<dbReference type="PANTHER" id="PTHR30508:SF1">
    <property type="entry name" value="UPF0051 PROTEIN ABCI8, CHLOROPLASTIC-RELATED"/>
    <property type="match status" value="1"/>
</dbReference>
<dbReference type="InterPro" id="IPR055346">
    <property type="entry name" value="Fe-S_cluster_assembly_SufBD"/>
</dbReference>
<feature type="domain" description="SUF system FeS cluster assembly SufBD N-terminal" evidence="3">
    <location>
        <begin position="114"/>
        <end position="174"/>
    </location>
</feature>
<dbReference type="EMBL" id="LBWK01000001">
    <property type="protein sequence ID" value="KKR06110.1"/>
    <property type="molecule type" value="Genomic_DNA"/>
</dbReference>
<dbReference type="Proteomes" id="UP000034799">
    <property type="component" value="Unassembled WGS sequence"/>
</dbReference>
<comment type="similarity">
    <text evidence="1">Belongs to the iron-sulfur cluster assembly SufBD family.</text>
</comment>
<evidence type="ECO:0000313" key="4">
    <source>
        <dbReference type="EMBL" id="KKR06110.1"/>
    </source>
</evidence>
<dbReference type="Pfam" id="PF19295">
    <property type="entry name" value="SufBD_N"/>
    <property type="match status" value="1"/>
</dbReference>
<dbReference type="InterPro" id="IPR010231">
    <property type="entry name" value="SUF_FeS_clus_asmbl_SufB"/>
</dbReference>
<dbReference type="NCBIfam" id="TIGR01980">
    <property type="entry name" value="sufB"/>
    <property type="match status" value="1"/>
</dbReference>
<name>A0A0G0Q6T8_9BACT</name>
<dbReference type="InterPro" id="IPR045595">
    <property type="entry name" value="SufBD_N"/>
</dbReference>
<evidence type="ECO:0000313" key="5">
    <source>
        <dbReference type="Proteomes" id="UP000034799"/>
    </source>
</evidence>
<dbReference type="PANTHER" id="PTHR30508">
    <property type="entry name" value="FES CLUSTER ASSEMBLY PROTEIN SUF"/>
    <property type="match status" value="1"/>
</dbReference>
<proteinExistence type="inferred from homology"/>
<dbReference type="GO" id="GO:0016226">
    <property type="term" value="P:iron-sulfur cluster assembly"/>
    <property type="evidence" value="ECO:0007669"/>
    <property type="project" value="InterPro"/>
</dbReference>
<dbReference type="AlphaFoldDB" id="A0A0G0Q6T8"/>
<feature type="domain" description="SUF system FeS cluster assembly SufBD core" evidence="2">
    <location>
        <begin position="178"/>
        <end position="412"/>
    </location>
</feature>